<evidence type="ECO:0000313" key="2">
    <source>
        <dbReference type="Proteomes" id="UP000011885"/>
    </source>
</evidence>
<dbReference type="PATRIC" id="fig|1263870.3.peg.3966"/>
<evidence type="ECO:0000313" key="1">
    <source>
        <dbReference type="EMBL" id="EMI54813.1"/>
    </source>
</evidence>
<reference evidence="1 2" key="1">
    <citation type="journal article" date="2013" name="Mar. Genomics">
        <title>Expression of sulfatases in Rhodopirellula baltica and the diversity of sulfatases in the genus Rhodopirellula.</title>
        <authorList>
            <person name="Wegner C.E."/>
            <person name="Richter-Heitmann T."/>
            <person name="Klindworth A."/>
            <person name="Klockow C."/>
            <person name="Richter M."/>
            <person name="Achstetter T."/>
            <person name="Glockner F.O."/>
            <person name="Harder J."/>
        </authorList>
    </citation>
    <scope>NUCLEOTIDE SEQUENCE [LARGE SCALE GENOMIC DNA]</scope>
    <source>
        <strain evidence="1 2">SM41</strain>
    </source>
</reference>
<dbReference type="EMBL" id="ANOH01000257">
    <property type="protein sequence ID" value="EMI54813.1"/>
    <property type="molecule type" value="Genomic_DNA"/>
</dbReference>
<sequence>MIYAKANISLLEVGENLLSSIDPNASHRCHLSTTAIENTFRTARRKLDRGTGFRIKANQESH</sequence>
<gene>
    <name evidence="1" type="ORF">RSSM_03737</name>
</gene>
<accession>M5UFN7</accession>
<dbReference type="Proteomes" id="UP000011885">
    <property type="component" value="Unassembled WGS sequence"/>
</dbReference>
<proteinExistence type="predicted"/>
<protein>
    <recommendedName>
        <fullName evidence="3">Transposase</fullName>
    </recommendedName>
</protein>
<evidence type="ECO:0008006" key="3">
    <source>
        <dbReference type="Google" id="ProtNLM"/>
    </source>
</evidence>
<keyword evidence="2" id="KW-1185">Reference proteome</keyword>
<name>M5UFN7_9BACT</name>
<dbReference type="AlphaFoldDB" id="M5UFN7"/>
<comment type="caution">
    <text evidence="1">The sequence shown here is derived from an EMBL/GenBank/DDBJ whole genome shotgun (WGS) entry which is preliminary data.</text>
</comment>
<organism evidence="1 2">
    <name type="scientific">Rhodopirellula sallentina SM41</name>
    <dbReference type="NCBI Taxonomy" id="1263870"/>
    <lineage>
        <taxon>Bacteria</taxon>
        <taxon>Pseudomonadati</taxon>
        <taxon>Planctomycetota</taxon>
        <taxon>Planctomycetia</taxon>
        <taxon>Pirellulales</taxon>
        <taxon>Pirellulaceae</taxon>
        <taxon>Rhodopirellula</taxon>
    </lineage>
</organism>